<dbReference type="InParanoid" id="A0A3Q7JAZ6"/>
<dbReference type="AlphaFoldDB" id="A0A3Q7JAZ6"/>
<evidence type="ECO:0000313" key="1">
    <source>
        <dbReference type="EnsemblPlants" id="Solyc12g062680.2.1"/>
    </source>
</evidence>
<reference evidence="1" key="2">
    <citation type="submission" date="2019-01" db="UniProtKB">
        <authorList>
            <consortium name="EnsemblPlants"/>
        </authorList>
    </citation>
    <scope>IDENTIFICATION</scope>
    <source>
        <strain evidence="1">cv. Heinz 1706</strain>
    </source>
</reference>
<name>A0A3Q7JAZ6_SOLLC</name>
<accession>A0A3Q7JAZ6</accession>
<dbReference type="EnsemblPlants" id="Solyc12g062680.2.1">
    <property type="protein sequence ID" value="Solyc12g062680.2.1"/>
    <property type="gene ID" value="Solyc12g062680.2"/>
</dbReference>
<organism evidence="1">
    <name type="scientific">Solanum lycopersicum</name>
    <name type="common">Tomato</name>
    <name type="synonym">Lycopersicon esculentum</name>
    <dbReference type="NCBI Taxonomy" id="4081"/>
    <lineage>
        <taxon>Eukaryota</taxon>
        <taxon>Viridiplantae</taxon>
        <taxon>Streptophyta</taxon>
        <taxon>Embryophyta</taxon>
        <taxon>Tracheophyta</taxon>
        <taxon>Spermatophyta</taxon>
        <taxon>Magnoliopsida</taxon>
        <taxon>eudicotyledons</taxon>
        <taxon>Gunneridae</taxon>
        <taxon>Pentapetalae</taxon>
        <taxon>asterids</taxon>
        <taxon>lamiids</taxon>
        <taxon>Solanales</taxon>
        <taxon>Solanaceae</taxon>
        <taxon>Solanoideae</taxon>
        <taxon>Solaneae</taxon>
        <taxon>Solanum</taxon>
        <taxon>Solanum subgen. Lycopersicon</taxon>
    </lineage>
</organism>
<sequence>IPVDCRAFYTFILDNIVRTGQGWRKYTRELLSFAGAKTILKCNFGALPSLPPLLHPKGWGGGAEEKRKGYAASVESRDMDLLELSAYGDVRRGEDSGGCKIQ</sequence>
<evidence type="ECO:0000313" key="2">
    <source>
        <dbReference type="Proteomes" id="UP000004994"/>
    </source>
</evidence>
<reference evidence="1" key="1">
    <citation type="journal article" date="2012" name="Nature">
        <title>The tomato genome sequence provides insights into fleshy fruit evolution.</title>
        <authorList>
            <consortium name="Tomato Genome Consortium"/>
        </authorList>
    </citation>
    <scope>NUCLEOTIDE SEQUENCE [LARGE SCALE GENOMIC DNA]</scope>
    <source>
        <strain evidence="1">cv. Heinz 1706</strain>
    </source>
</reference>
<keyword evidence="2" id="KW-1185">Reference proteome</keyword>
<dbReference type="Gramene" id="Solyc12g062680.2.1">
    <property type="protein sequence ID" value="Solyc12g062680.2.1"/>
    <property type="gene ID" value="Solyc12g062680.2"/>
</dbReference>
<dbReference type="Proteomes" id="UP000004994">
    <property type="component" value="Chromosome 12"/>
</dbReference>
<proteinExistence type="predicted"/>
<protein>
    <submittedName>
        <fullName evidence="1">Uncharacterized protein</fullName>
    </submittedName>
</protein>